<organism evidence="8 9">
    <name type="scientific">Actinomadura miaoliensis</name>
    <dbReference type="NCBI Taxonomy" id="430685"/>
    <lineage>
        <taxon>Bacteria</taxon>
        <taxon>Bacillati</taxon>
        <taxon>Actinomycetota</taxon>
        <taxon>Actinomycetes</taxon>
        <taxon>Streptosporangiales</taxon>
        <taxon>Thermomonosporaceae</taxon>
        <taxon>Actinomadura</taxon>
    </lineage>
</organism>
<dbReference type="PANTHER" id="PTHR33307:SF6">
    <property type="entry name" value="ALPHA-RHAMNOSIDASE (EUROFUNG)-RELATED"/>
    <property type="match status" value="1"/>
</dbReference>
<keyword evidence="9" id="KW-1185">Reference proteome</keyword>
<evidence type="ECO:0000259" key="6">
    <source>
        <dbReference type="Pfam" id="PF17389"/>
    </source>
</evidence>
<evidence type="ECO:0000259" key="4">
    <source>
        <dbReference type="Pfam" id="PF05592"/>
    </source>
</evidence>
<dbReference type="PIRSF" id="PIRSF010631">
    <property type="entry name" value="A-rhamnsds"/>
    <property type="match status" value="1"/>
</dbReference>
<dbReference type="Proteomes" id="UP001500683">
    <property type="component" value="Unassembled WGS sequence"/>
</dbReference>
<evidence type="ECO:0000256" key="1">
    <source>
        <dbReference type="ARBA" id="ARBA00001445"/>
    </source>
</evidence>
<dbReference type="GO" id="GO:0016787">
    <property type="term" value="F:hydrolase activity"/>
    <property type="evidence" value="ECO:0007669"/>
    <property type="project" value="UniProtKB-KW"/>
</dbReference>
<dbReference type="InterPro" id="IPR012341">
    <property type="entry name" value="6hp_glycosidase-like_sf"/>
</dbReference>
<evidence type="ECO:0000256" key="2">
    <source>
        <dbReference type="ARBA" id="ARBA00012652"/>
    </source>
</evidence>
<feature type="domain" description="Alpha-L-rhamnosidase concanavalin-like" evidence="4">
    <location>
        <begin position="316"/>
        <end position="415"/>
    </location>
</feature>
<dbReference type="RefSeq" id="WP_344956014.1">
    <property type="nucleotide sequence ID" value="NZ_BAAAZG010000053.1"/>
</dbReference>
<reference evidence="9" key="1">
    <citation type="journal article" date="2019" name="Int. J. Syst. Evol. Microbiol.">
        <title>The Global Catalogue of Microorganisms (GCM) 10K type strain sequencing project: providing services to taxonomists for standard genome sequencing and annotation.</title>
        <authorList>
            <consortium name="The Broad Institute Genomics Platform"/>
            <consortium name="The Broad Institute Genome Sequencing Center for Infectious Disease"/>
            <person name="Wu L."/>
            <person name="Ma J."/>
        </authorList>
    </citation>
    <scope>NUCLEOTIDE SEQUENCE [LARGE SCALE GENOMIC DNA]</scope>
    <source>
        <strain evidence="9">JCM 16702</strain>
    </source>
</reference>
<dbReference type="Gene3D" id="2.60.40.10">
    <property type="entry name" value="Immunoglobulins"/>
    <property type="match status" value="1"/>
</dbReference>
<comment type="caution">
    <text evidence="8">The sequence shown here is derived from an EMBL/GenBank/DDBJ whole genome shotgun (WGS) entry which is preliminary data.</text>
</comment>
<dbReference type="InterPro" id="IPR035398">
    <property type="entry name" value="Bac_rhamnosid_C"/>
</dbReference>
<dbReference type="InterPro" id="IPR035396">
    <property type="entry name" value="Bac_rhamnosid6H"/>
</dbReference>
<dbReference type="Gene3D" id="2.60.420.10">
    <property type="entry name" value="Maltose phosphorylase, domain 3"/>
    <property type="match status" value="1"/>
</dbReference>
<keyword evidence="3 8" id="KW-0378">Hydrolase</keyword>
<feature type="domain" description="Alpha-L-rhamnosidase C-terminal" evidence="7">
    <location>
        <begin position="770"/>
        <end position="844"/>
    </location>
</feature>
<dbReference type="InterPro" id="IPR013783">
    <property type="entry name" value="Ig-like_fold"/>
</dbReference>
<dbReference type="InterPro" id="IPR008902">
    <property type="entry name" value="Rhamnosid_concanavalin"/>
</dbReference>
<proteinExistence type="predicted"/>
<dbReference type="Pfam" id="PF25788">
    <property type="entry name" value="Ig_Rha78A_N"/>
    <property type="match status" value="1"/>
</dbReference>
<dbReference type="Pfam" id="PF17390">
    <property type="entry name" value="Bac_rhamnosid_C"/>
    <property type="match status" value="1"/>
</dbReference>
<evidence type="ECO:0000313" key="8">
    <source>
        <dbReference type="EMBL" id="GAA4095969.1"/>
    </source>
</evidence>
<dbReference type="InterPro" id="IPR013737">
    <property type="entry name" value="Bac_rhamnosid_N"/>
</dbReference>
<evidence type="ECO:0000256" key="3">
    <source>
        <dbReference type="ARBA" id="ARBA00022801"/>
    </source>
</evidence>
<feature type="domain" description="Alpha-L-rhamnosidase six-hairpin glycosidase" evidence="6">
    <location>
        <begin position="419"/>
        <end position="768"/>
    </location>
</feature>
<dbReference type="PANTHER" id="PTHR33307">
    <property type="entry name" value="ALPHA-RHAMNOSIDASE (EUROFUNG)"/>
    <property type="match status" value="1"/>
</dbReference>
<dbReference type="Pfam" id="PF08531">
    <property type="entry name" value="Bac_rhamnosid_N"/>
    <property type="match status" value="1"/>
</dbReference>
<protein>
    <recommendedName>
        <fullName evidence="2">alpha-L-rhamnosidase</fullName>
        <ecNumber evidence="2">3.2.1.40</ecNumber>
    </recommendedName>
</protein>
<evidence type="ECO:0000259" key="5">
    <source>
        <dbReference type="Pfam" id="PF08531"/>
    </source>
</evidence>
<evidence type="ECO:0000313" key="9">
    <source>
        <dbReference type="Proteomes" id="UP001500683"/>
    </source>
</evidence>
<dbReference type="SUPFAM" id="SSF48208">
    <property type="entry name" value="Six-hairpin glycosidases"/>
    <property type="match status" value="1"/>
</dbReference>
<feature type="domain" description="Bacterial alpha-L-rhamnosidase N-terminal" evidence="5">
    <location>
        <begin position="136"/>
        <end position="306"/>
    </location>
</feature>
<evidence type="ECO:0000259" key="7">
    <source>
        <dbReference type="Pfam" id="PF17390"/>
    </source>
</evidence>
<dbReference type="Pfam" id="PF17389">
    <property type="entry name" value="Bac_rhamnosid6H"/>
    <property type="match status" value="1"/>
</dbReference>
<gene>
    <name evidence="8" type="ORF">GCM10022214_69240</name>
</gene>
<accession>A0ABP7WTK8</accession>
<dbReference type="EMBL" id="BAAAZG010000053">
    <property type="protein sequence ID" value="GAA4095969.1"/>
    <property type="molecule type" value="Genomic_DNA"/>
</dbReference>
<comment type="catalytic activity">
    <reaction evidence="1">
        <text>Hydrolysis of terminal non-reducing alpha-L-rhamnose residues in alpha-L-rhamnosides.</text>
        <dbReference type="EC" id="3.2.1.40"/>
    </reaction>
</comment>
<name>A0ABP7WTK8_9ACTN</name>
<dbReference type="Gene3D" id="2.60.120.260">
    <property type="entry name" value="Galactose-binding domain-like"/>
    <property type="match status" value="2"/>
</dbReference>
<sequence length="873" mass="94173">MRITDLRFEHHREPLGIGERAPRLSWLVGGAPPGWRQAAYQVRALAEDGAVAWCGERVEDDESNLVAWPGPRLASRQRLAVQVRVWGSGGATGWSDPRPVEAGLLDPGDWTARLISPAGAHPAVPAFRREFVVGGEVRRARLYVTAHGVYRLWLNGTEVGDHVLPPGWTSYRHRLRYQTHDVTGLLRPGPAALGALVAEGWFRGRLGFSGGRRNIWGDRGALLAQLEIVYASGGGQVVGTDGAWRTAASAITEAGLYDGETCDARLMWDGWTSPRFDDAGWAAVRAEAVDAARLVAPTGPPVRRTELVRPVSVGRSPGGRVIVDFGQNVVGRLRIRPRGPAGTRIVLRHAEVLEDGELALRPLRGARAEDAFVLRGTGEAEEWEPSFTFHGFRYAEIQGWPGEPDADDVTAVVCHSDMRRTGWFECSEPLLNRLHDNVVWSMRGNFLDVPTDCPQRDERLGWTGDLQVFAPAGSFLYDCAGVLTSWLRDVLAEQTASPSGTPPLTVPDPAMGWDTAQAGWGDVVTLAPWTLYERFGDVEVLRRGYPGMTAWVDRVAELAGPSCVWDGQFHLGDWLDPAAPPDRPAAGRTDGALVATAYFARSAETVARVAALLGRDEDAGRYAELAARVRRAFADEFVSPNGRVAGDSQTAYALALRFGLLPSAAQRERAGRRLAELVHAGGYRVGTGFAGTPLIADALEDAGETQLAYRLLLERGCPSFLYPVTMGATTVWERWDALLPDGRLNPGEMTSFNHYAPGAIVDWLHRSVAGLAPAAPGYRRILVRPRPGGGLTYARAVHDTPYGTASAGWSLDGDRLEVRVVVPPNASAVVVAPGGGEPVEVGSGEHVFGVAWTPEPYPPARPPGTVVPVPGGG</sequence>
<dbReference type="EC" id="3.2.1.40" evidence="2"/>
<dbReference type="InterPro" id="IPR008928">
    <property type="entry name" value="6-hairpin_glycosidase_sf"/>
</dbReference>
<dbReference type="Pfam" id="PF05592">
    <property type="entry name" value="Bac_rhamnosid"/>
    <property type="match status" value="1"/>
</dbReference>
<dbReference type="Gene3D" id="1.50.10.10">
    <property type="match status" value="1"/>
</dbReference>
<dbReference type="InterPro" id="IPR016007">
    <property type="entry name" value="Alpha_rhamnosid"/>
</dbReference>